<evidence type="ECO:0000256" key="2">
    <source>
        <dbReference type="ARBA" id="ARBA00022614"/>
    </source>
</evidence>
<organism evidence="9 10">
    <name type="scientific">Psophocarpus tetragonolobus</name>
    <name type="common">Winged bean</name>
    <name type="synonym">Dolichos tetragonolobus</name>
    <dbReference type="NCBI Taxonomy" id="3891"/>
    <lineage>
        <taxon>Eukaryota</taxon>
        <taxon>Viridiplantae</taxon>
        <taxon>Streptophyta</taxon>
        <taxon>Embryophyta</taxon>
        <taxon>Tracheophyta</taxon>
        <taxon>Spermatophyta</taxon>
        <taxon>Magnoliopsida</taxon>
        <taxon>eudicotyledons</taxon>
        <taxon>Gunneridae</taxon>
        <taxon>Pentapetalae</taxon>
        <taxon>rosids</taxon>
        <taxon>fabids</taxon>
        <taxon>Fabales</taxon>
        <taxon>Fabaceae</taxon>
        <taxon>Papilionoideae</taxon>
        <taxon>50 kb inversion clade</taxon>
        <taxon>NPAAA clade</taxon>
        <taxon>indigoferoid/millettioid clade</taxon>
        <taxon>Phaseoleae</taxon>
        <taxon>Psophocarpus</taxon>
    </lineage>
</organism>
<dbReference type="PANTHER" id="PTHR11017">
    <property type="entry name" value="LEUCINE-RICH REPEAT-CONTAINING PROTEIN"/>
    <property type="match status" value="1"/>
</dbReference>
<dbReference type="InterPro" id="IPR035897">
    <property type="entry name" value="Toll_tir_struct_dom_sf"/>
</dbReference>
<keyword evidence="4" id="KW-0378">Hydrolase</keyword>
<evidence type="ECO:0000313" key="9">
    <source>
        <dbReference type="EMBL" id="KAK7383283.1"/>
    </source>
</evidence>
<dbReference type="GO" id="GO:0061809">
    <property type="term" value="F:NAD+ nucleosidase activity, cyclic ADP-ribose generating"/>
    <property type="evidence" value="ECO:0007669"/>
    <property type="project" value="UniProtKB-EC"/>
</dbReference>
<gene>
    <name evidence="9" type="ORF">VNO78_28957</name>
</gene>
<comment type="catalytic activity">
    <reaction evidence="7">
        <text>NAD(+) + H2O = ADP-D-ribose + nicotinamide + H(+)</text>
        <dbReference type="Rhea" id="RHEA:16301"/>
        <dbReference type="ChEBI" id="CHEBI:15377"/>
        <dbReference type="ChEBI" id="CHEBI:15378"/>
        <dbReference type="ChEBI" id="CHEBI:17154"/>
        <dbReference type="ChEBI" id="CHEBI:57540"/>
        <dbReference type="ChEBI" id="CHEBI:57967"/>
        <dbReference type="EC" id="3.2.2.6"/>
    </reaction>
    <physiologicalReaction direction="left-to-right" evidence="7">
        <dbReference type="Rhea" id="RHEA:16302"/>
    </physiologicalReaction>
</comment>
<dbReference type="InterPro" id="IPR058546">
    <property type="entry name" value="RPS4B/Roq1-like_LRR"/>
</dbReference>
<reference evidence="9 10" key="1">
    <citation type="submission" date="2024-01" db="EMBL/GenBank/DDBJ databases">
        <title>The genomes of 5 underutilized Papilionoideae crops provide insights into root nodulation and disease resistanc.</title>
        <authorList>
            <person name="Jiang F."/>
        </authorList>
    </citation>
    <scope>NUCLEOTIDE SEQUENCE [LARGE SCALE GENOMIC DNA]</scope>
    <source>
        <strain evidence="9">DUOXIRENSHENG_FW03</strain>
        <tissue evidence="9">Leaves</tissue>
    </source>
</reference>
<feature type="domain" description="TIR" evidence="8">
    <location>
        <begin position="13"/>
        <end position="178"/>
    </location>
</feature>
<dbReference type="InterPro" id="IPR058192">
    <property type="entry name" value="WHD_ROQ1-like"/>
</dbReference>
<dbReference type="Pfam" id="PF20160">
    <property type="entry name" value="C-JID"/>
    <property type="match status" value="1"/>
</dbReference>
<name>A0AAN9RUD5_PSOTE</name>
<dbReference type="Gene3D" id="3.40.50.10140">
    <property type="entry name" value="Toll/interleukin-1 receptor homology (TIR) domain"/>
    <property type="match status" value="1"/>
</dbReference>
<keyword evidence="2" id="KW-0433">Leucine-rich repeat</keyword>
<dbReference type="SUPFAM" id="SSF52540">
    <property type="entry name" value="P-loop containing nucleoside triphosphate hydrolases"/>
    <property type="match status" value="1"/>
</dbReference>
<dbReference type="PANTHER" id="PTHR11017:SF479">
    <property type="entry name" value="DISEASE RESISTANCE PROTEIN (TIR-NBS-LRR CLASS) FAMILY"/>
    <property type="match status" value="1"/>
</dbReference>
<dbReference type="Pfam" id="PF00931">
    <property type="entry name" value="NB-ARC"/>
    <property type="match status" value="1"/>
</dbReference>
<dbReference type="InterPro" id="IPR032675">
    <property type="entry name" value="LRR_dom_sf"/>
</dbReference>
<dbReference type="EMBL" id="JAYMYS010000008">
    <property type="protein sequence ID" value="KAK7383283.1"/>
    <property type="molecule type" value="Genomic_DNA"/>
</dbReference>
<dbReference type="Pfam" id="PF01582">
    <property type="entry name" value="TIR"/>
    <property type="match status" value="1"/>
</dbReference>
<dbReference type="Proteomes" id="UP001386955">
    <property type="component" value="Unassembled WGS sequence"/>
</dbReference>
<keyword evidence="5" id="KW-0611">Plant defense</keyword>
<keyword evidence="3" id="KW-0677">Repeat</keyword>
<evidence type="ECO:0000256" key="6">
    <source>
        <dbReference type="ARBA" id="ARBA00023027"/>
    </source>
</evidence>
<evidence type="ECO:0000256" key="1">
    <source>
        <dbReference type="ARBA" id="ARBA00011982"/>
    </source>
</evidence>
<dbReference type="GO" id="GO:0043531">
    <property type="term" value="F:ADP binding"/>
    <property type="evidence" value="ECO:0007669"/>
    <property type="project" value="InterPro"/>
</dbReference>
<keyword evidence="10" id="KW-1185">Reference proteome</keyword>
<proteinExistence type="predicted"/>
<comment type="caution">
    <text evidence="9">The sequence shown here is derived from an EMBL/GenBank/DDBJ whole genome shotgun (WGS) entry which is preliminary data.</text>
</comment>
<dbReference type="Pfam" id="PF23282">
    <property type="entry name" value="WHD_ROQ1"/>
    <property type="match status" value="1"/>
</dbReference>
<dbReference type="FunFam" id="3.40.50.10140:FF:000007">
    <property type="entry name" value="Disease resistance protein (TIR-NBS-LRR class)"/>
    <property type="match status" value="1"/>
</dbReference>
<dbReference type="Gene3D" id="1.10.8.430">
    <property type="entry name" value="Helical domain of apoptotic protease-activating factors"/>
    <property type="match status" value="1"/>
</dbReference>
<dbReference type="GO" id="GO:0007165">
    <property type="term" value="P:signal transduction"/>
    <property type="evidence" value="ECO:0007669"/>
    <property type="project" value="InterPro"/>
</dbReference>
<evidence type="ECO:0000256" key="3">
    <source>
        <dbReference type="ARBA" id="ARBA00022737"/>
    </source>
</evidence>
<dbReference type="InterPro" id="IPR042197">
    <property type="entry name" value="Apaf_helical"/>
</dbReference>
<dbReference type="PRINTS" id="PR00364">
    <property type="entry name" value="DISEASERSIST"/>
</dbReference>
<evidence type="ECO:0000256" key="4">
    <source>
        <dbReference type="ARBA" id="ARBA00022801"/>
    </source>
</evidence>
<evidence type="ECO:0000256" key="5">
    <source>
        <dbReference type="ARBA" id="ARBA00022821"/>
    </source>
</evidence>
<sequence length="1162" mass="132152">MAANSSSSHVLRIKYDVFISFRGTDVRCGFLSHLRKELRQKQVDAFVDDRLEGGDEISDSLVKAIEGSLISLVIFSKDYASSKWCLEELVKIIDCMHTNKQIVLPVFYNVDPSHVRHQKGAYGDALHKHENDKRNQDKVQNWRYALNISANLSGFHSLKYGDEVELIEEIVKCLSSKLDLMYQSEFTELVGIEERIADLESLLSLGSTIVDVHVIGIWGMGGIGKTTIAAAVYNRLCFDYEGCCFMANITEESEKHGMIYVKNKIISILLKENDLHIGTPNGVPPYVKRRLVRKKVLVVLDDINDSEQLENLVGALDWFGSGSRIIVTTRDKGVLGKKVDIIYEAKALNSDEAIKLFMLNAFKQSCLDMEWIELSRRVIQYANGNPLALKVLGSFLYGKSKIEWESQLQKLKKMPHAKIQNVLRLTYDRLDREEKNIFLYIACFLKGYEIRRIIYLLDACGFSTIIGLKVLKDNALIIEAKGSGISIVSMHDLIQEMGWEIVREECIEDPGKRTRLWDPNDIHLVLKNNTGTKAIKSITFNMSKFDEVCLSPQVFAKMEQLKFLNFTQHYGDEQILCLPKGLESLPNDLRFFHWVSYPLKSLPQSFCAENLLELKLPWSRVEKLWDGIQNLKHLKRIDLSNSKNLLELPDFSKASNLEEVELYGCKNLRNVHPSILSQNKLVRLNLFYCKALTSLRCDSHLRSLRDLFLGGCSRLEEFSVTSENMKDLILTSTAIHELPSSIGSLRKLETLTLDNCKSLNNLPNKIANLRSLRMLHIYGCTQLDASNLHILVKGLGSLEILKLEECRNLFEIPDNINLLSSLRELLLKGTDIERVPASIKHLSKLEKLDLSGCTRLYSLPELPQSIKELYATNCSSLETVMFTLSAVETLQTYKIHTQFQNCVKLDEHSLCAIGVNAHTNIKKVAYDQLSTIGTNSTKFLDCPVDVIFPGSEVPEWFMYRTTQASITIDLSSAPCSNIMGFIFCAIVDQFPSNDKNFIGCDCYMETGVGQRVTRGQMDNWSSIHACEFLSHHVCLWYDEKCVLQNRECESESKEEPMASYNPKISFEFFAQTGSIWEKRKDIMIKGCGVCPIYDTEYENFIKQMELELELTLQSIAAKMSCACPDKEETLPPKQECKKQIFPLHQIGTWKSATQGLKDIMFL</sequence>
<dbReference type="SUPFAM" id="SSF52200">
    <property type="entry name" value="Toll/Interleukin receptor TIR domain"/>
    <property type="match status" value="1"/>
</dbReference>
<protein>
    <recommendedName>
        <fullName evidence="1">ADP-ribosyl cyclase/cyclic ADP-ribose hydrolase</fullName>
        <ecNumber evidence="1">3.2.2.6</ecNumber>
    </recommendedName>
</protein>
<dbReference type="InterPro" id="IPR027417">
    <property type="entry name" value="P-loop_NTPase"/>
</dbReference>
<dbReference type="GO" id="GO:0006952">
    <property type="term" value="P:defense response"/>
    <property type="evidence" value="ECO:0007669"/>
    <property type="project" value="InterPro"/>
</dbReference>
<dbReference type="SMART" id="SM00255">
    <property type="entry name" value="TIR"/>
    <property type="match status" value="1"/>
</dbReference>
<evidence type="ECO:0000256" key="7">
    <source>
        <dbReference type="ARBA" id="ARBA00047304"/>
    </source>
</evidence>
<dbReference type="InterPro" id="IPR044974">
    <property type="entry name" value="Disease_R_plants"/>
</dbReference>
<dbReference type="InterPro" id="IPR045344">
    <property type="entry name" value="C-JID"/>
</dbReference>
<keyword evidence="6" id="KW-0520">NAD</keyword>
<dbReference type="SUPFAM" id="SSF52058">
    <property type="entry name" value="L domain-like"/>
    <property type="match status" value="1"/>
</dbReference>
<dbReference type="InterPro" id="IPR002182">
    <property type="entry name" value="NB-ARC"/>
</dbReference>
<dbReference type="Gene3D" id="3.40.50.300">
    <property type="entry name" value="P-loop containing nucleotide triphosphate hydrolases"/>
    <property type="match status" value="1"/>
</dbReference>
<dbReference type="EC" id="3.2.2.6" evidence="1"/>
<accession>A0AAN9RUD5</accession>
<dbReference type="Gene3D" id="3.80.10.10">
    <property type="entry name" value="Ribonuclease Inhibitor"/>
    <property type="match status" value="2"/>
</dbReference>
<evidence type="ECO:0000259" key="8">
    <source>
        <dbReference type="PROSITE" id="PS50104"/>
    </source>
</evidence>
<dbReference type="AlphaFoldDB" id="A0AAN9RUD5"/>
<dbReference type="Pfam" id="PF23286">
    <property type="entry name" value="LRR_13"/>
    <property type="match status" value="1"/>
</dbReference>
<dbReference type="InterPro" id="IPR000157">
    <property type="entry name" value="TIR_dom"/>
</dbReference>
<evidence type="ECO:0000313" key="10">
    <source>
        <dbReference type="Proteomes" id="UP001386955"/>
    </source>
</evidence>
<dbReference type="PROSITE" id="PS50104">
    <property type="entry name" value="TIR"/>
    <property type="match status" value="1"/>
</dbReference>